<name>A0ACC0HT93_9ERIC</name>
<comment type="caution">
    <text evidence="1">The sequence shown here is derived from an EMBL/GenBank/DDBJ whole genome shotgun (WGS) entry which is preliminary data.</text>
</comment>
<gene>
    <name evidence="1" type="ORF">LOK49_LG05G00920</name>
</gene>
<dbReference type="EMBL" id="CM045761">
    <property type="protein sequence ID" value="KAI8016570.1"/>
    <property type="molecule type" value="Genomic_DNA"/>
</dbReference>
<sequence length="157" mass="17723">MKTWSSSSSFSLLWFIIMLWVALIIGRSASVPSKDPDYADAMVDDRQTVLAERTMAMKKQPSGWMVCLVTTPPTPFDRQHLFLVQHDNSQGPMKEGIRYHPEVDHDKVNALTQLLTWKTAVADIPYGRAKGGIGCKPKEISNSELERLTRVFTQKDS</sequence>
<organism evidence="1 2">
    <name type="scientific">Camellia lanceoleosa</name>
    <dbReference type="NCBI Taxonomy" id="1840588"/>
    <lineage>
        <taxon>Eukaryota</taxon>
        <taxon>Viridiplantae</taxon>
        <taxon>Streptophyta</taxon>
        <taxon>Embryophyta</taxon>
        <taxon>Tracheophyta</taxon>
        <taxon>Spermatophyta</taxon>
        <taxon>Magnoliopsida</taxon>
        <taxon>eudicotyledons</taxon>
        <taxon>Gunneridae</taxon>
        <taxon>Pentapetalae</taxon>
        <taxon>asterids</taxon>
        <taxon>Ericales</taxon>
        <taxon>Theaceae</taxon>
        <taxon>Camellia</taxon>
    </lineage>
</organism>
<proteinExistence type="predicted"/>
<protein>
    <submittedName>
        <fullName evidence="1">Glutamate dehydrogenase A</fullName>
    </submittedName>
</protein>
<reference evidence="1 2" key="1">
    <citation type="journal article" date="2022" name="Plant J.">
        <title>Chromosome-level genome of Camellia lanceoleosa provides a valuable resource for understanding genome evolution and self-incompatibility.</title>
        <authorList>
            <person name="Gong W."/>
            <person name="Xiao S."/>
            <person name="Wang L."/>
            <person name="Liao Z."/>
            <person name="Chang Y."/>
            <person name="Mo W."/>
            <person name="Hu G."/>
            <person name="Li W."/>
            <person name="Zhao G."/>
            <person name="Zhu H."/>
            <person name="Hu X."/>
            <person name="Ji K."/>
            <person name="Xiang X."/>
            <person name="Song Q."/>
            <person name="Yuan D."/>
            <person name="Jin S."/>
            <person name="Zhang L."/>
        </authorList>
    </citation>
    <scope>NUCLEOTIDE SEQUENCE [LARGE SCALE GENOMIC DNA]</scope>
    <source>
        <strain evidence="1">SQ_2022a</strain>
    </source>
</reference>
<evidence type="ECO:0000313" key="2">
    <source>
        <dbReference type="Proteomes" id="UP001060215"/>
    </source>
</evidence>
<dbReference type="Proteomes" id="UP001060215">
    <property type="component" value="Chromosome 4"/>
</dbReference>
<keyword evidence="2" id="KW-1185">Reference proteome</keyword>
<accession>A0ACC0HT93</accession>
<evidence type="ECO:0000313" key="1">
    <source>
        <dbReference type="EMBL" id="KAI8016570.1"/>
    </source>
</evidence>